<proteinExistence type="predicted"/>
<organism evidence="1 2">
    <name type="scientific">Hypoxylon rubiginosum</name>
    <dbReference type="NCBI Taxonomy" id="110542"/>
    <lineage>
        <taxon>Eukaryota</taxon>
        <taxon>Fungi</taxon>
        <taxon>Dikarya</taxon>
        <taxon>Ascomycota</taxon>
        <taxon>Pezizomycotina</taxon>
        <taxon>Sordariomycetes</taxon>
        <taxon>Xylariomycetidae</taxon>
        <taxon>Xylariales</taxon>
        <taxon>Hypoxylaceae</taxon>
        <taxon>Hypoxylon</taxon>
    </lineage>
</organism>
<accession>A0ACB9YQP4</accession>
<reference evidence="1 2" key="1">
    <citation type="journal article" date="2022" name="New Phytol.">
        <title>Ecological generalism drives hyperdiversity of secondary metabolite gene clusters in xylarialean endophytes.</title>
        <authorList>
            <person name="Franco M.E.E."/>
            <person name="Wisecaver J.H."/>
            <person name="Arnold A.E."/>
            <person name="Ju Y.M."/>
            <person name="Slot J.C."/>
            <person name="Ahrendt S."/>
            <person name="Moore L.P."/>
            <person name="Eastman K.E."/>
            <person name="Scott K."/>
            <person name="Konkel Z."/>
            <person name="Mondo S.J."/>
            <person name="Kuo A."/>
            <person name="Hayes R.D."/>
            <person name="Haridas S."/>
            <person name="Andreopoulos B."/>
            <person name="Riley R."/>
            <person name="LaButti K."/>
            <person name="Pangilinan J."/>
            <person name="Lipzen A."/>
            <person name="Amirebrahimi M."/>
            <person name="Yan J."/>
            <person name="Adam C."/>
            <person name="Keymanesh K."/>
            <person name="Ng V."/>
            <person name="Louie K."/>
            <person name="Northen T."/>
            <person name="Drula E."/>
            <person name="Henrissat B."/>
            <person name="Hsieh H.M."/>
            <person name="Youens-Clark K."/>
            <person name="Lutzoni F."/>
            <person name="Miadlikowska J."/>
            <person name="Eastwood D.C."/>
            <person name="Hamelin R.C."/>
            <person name="Grigoriev I.V."/>
            <person name="U'Ren J.M."/>
        </authorList>
    </citation>
    <scope>NUCLEOTIDE SEQUENCE [LARGE SCALE GENOMIC DNA]</scope>
    <source>
        <strain evidence="1 2">CBS 119005</strain>
    </source>
</reference>
<dbReference type="EMBL" id="MU393555">
    <property type="protein sequence ID" value="KAI4861345.1"/>
    <property type="molecule type" value="Genomic_DNA"/>
</dbReference>
<keyword evidence="2" id="KW-1185">Reference proteome</keyword>
<sequence>MASGTTLNVVNWIGAGLSTVVFGIRAWTRLFIVRSIGLDDFFMLLALLAALAAAGLITASVHYGMGSQTEGTILASKYSFLSGIPVLISQAFGRVAFALTLLSIMGVTPARQRFLYATIAFQFIWVVVVLALSYGLCSPVSAFWDPAQAQAQECLTKYHEVVVKGWNYFQTIWDAGTDFSLALFPALILGSTNMKMRLKIGLIALMGLGVLTGICAIVKAIEYALLFSNTEDSNYAQATIFIWTVVQLYIVIIAASIPCCRAFFRKNDHTTVGNSNELGAYSHGRITLKPRLAKHPHTRQIRTQASRTLVGDRDDEPLNMGMSDLGDVSSGKQTI</sequence>
<evidence type="ECO:0000313" key="1">
    <source>
        <dbReference type="EMBL" id="KAI4861345.1"/>
    </source>
</evidence>
<protein>
    <submittedName>
        <fullName evidence="1">Uncharacterized protein</fullName>
    </submittedName>
</protein>
<evidence type="ECO:0000313" key="2">
    <source>
        <dbReference type="Proteomes" id="UP001497700"/>
    </source>
</evidence>
<gene>
    <name evidence="1" type="ORF">F4820DRAFT_70492</name>
</gene>
<name>A0ACB9YQP4_9PEZI</name>
<comment type="caution">
    <text evidence="1">The sequence shown here is derived from an EMBL/GenBank/DDBJ whole genome shotgun (WGS) entry which is preliminary data.</text>
</comment>
<dbReference type="Proteomes" id="UP001497700">
    <property type="component" value="Unassembled WGS sequence"/>
</dbReference>